<dbReference type="SMART" id="SM00342">
    <property type="entry name" value="HTH_ARAC"/>
    <property type="match status" value="1"/>
</dbReference>
<proteinExistence type="predicted"/>
<evidence type="ECO:0000256" key="1">
    <source>
        <dbReference type="ARBA" id="ARBA00023015"/>
    </source>
</evidence>
<dbReference type="EMBL" id="AABEKY010000002">
    <property type="protein sequence ID" value="EAG9386501.1"/>
    <property type="molecule type" value="Genomic_DNA"/>
</dbReference>
<evidence type="ECO:0000313" key="35">
    <source>
        <dbReference type="Proteomes" id="UP000379076"/>
    </source>
</evidence>
<dbReference type="AlphaFoldDB" id="A0A0B8RAE9"/>
<dbReference type="InterPro" id="IPR018060">
    <property type="entry name" value="HTH_AraC"/>
</dbReference>
<dbReference type="PANTHER" id="PTHR46796:SF13">
    <property type="entry name" value="HTH-TYPE TRANSCRIPTIONAL ACTIVATOR RHAS"/>
    <property type="match status" value="1"/>
</dbReference>
<dbReference type="EMBL" id="AABDGJ010000001">
    <property type="protein sequence ID" value="EAG6989067.1"/>
    <property type="molecule type" value="Genomic_DNA"/>
</dbReference>
<dbReference type="Proteomes" id="UP000368512">
    <property type="component" value="Unassembled WGS sequence"/>
</dbReference>
<evidence type="ECO:0000313" key="15">
    <source>
        <dbReference type="EMBL" id="EAG9386501.1"/>
    </source>
</evidence>
<feature type="domain" description="HTH araC/xylS-type" evidence="4">
    <location>
        <begin position="185"/>
        <end position="259"/>
    </location>
</feature>
<dbReference type="InterPro" id="IPR046532">
    <property type="entry name" value="DUF6597"/>
</dbReference>
<dbReference type="Proteomes" id="UP000379076">
    <property type="component" value="Unassembled WGS sequence"/>
</dbReference>
<sequence length="268" mass="30650">MAKLETFYPIVATPKRAGYKEYLPSAVLTGYIRCFWEADDKNFPGNNLVVPDLCADIIFTIDSKTGLVTDAIFVGVSDAPFESDDESNTELFAVRFYAWSLFLFVEQDLTGSMNRVKEPEEMFAGFVSFFQERFAEMTTNMERIALLEEFLLRKLMMLGKQVHPDFLNGIDKLLQNPNQLALGAVSVRQLERLFQKHMGLAPKQTAKLIRFQKVLQALYENPSVPGAELAYLHGFTDQAHLIKQFKRYSNHTPEEMKQIFLQNVANIQ</sequence>
<dbReference type="Proteomes" id="UP000427828">
    <property type="component" value="Unassembled WGS sequence"/>
</dbReference>
<dbReference type="KEGG" id="lmv:Y193_02240"/>
<evidence type="ECO:0000259" key="4">
    <source>
        <dbReference type="PROSITE" id="PS01124"/>
    </source>
</evidence>
<dbReference type="RefSeq" id="WP_003724979.1">
    <property type="nucleotide sequence ID" value="NC_021825.2"/>
</dbReference>
<dbReference type="EMBL" id="AABGHY010000003">
    <property type="protein sequence ID" value="EAH3293775.1"/>
    <property type="molecule type" value="Genomic_DNA"/>
</dbReference>
<dbReference type="Proteomes" id="UP000393182">
    <property type="component" value="Unassembled WGS sequence"/>
</dbReference>
<dbReference type="EMBL" id="AALAQH010000003">
    <property type="protein sequence ID" value="ECX6924389.1"/>
    <property type="molecule type" value="Genomic_DNA"/>
</dbReference>
<comment type="caution">
    <text evidence="16">The sequence shown here is derived from an EMBL/GenBank/DDBJ whole genome shotgun (WGS) entry which is preliminary data.</text>
</comment>
<evidence type="ECO:0000313" key="40">
    <source>
        <dbReference type="Proteomes" id="UP000478682"/>
    </source>
</evidence>
<dbReference type="EMBL" id="DAAIHR010000002">
    <property type="protein sequence ID" value="HAB8397369.1"/>
    <property type="molecule type" value="Genomic_DNA"/>
</dbReference>
<dbReference type="EMBL" id="JACAVN010000002">
    <property type="protein sequence ID" value="NYA00879.1"/>
    <property type="molecule type" value="Genomic_DNA"/>
</dbReference>
<dbReference type="EMBL" id="AABFVG010000003">
    <property type="protein sequence ID" value="EAH2281578.1"/>
    <property type="molecule type" value="Genomic_DNA"/>
</dbReference>
<dbReference type="EMBL" id="QXLS01000002">
    <property type="protein sequence ID" value="RKA09603.1"/>
    <property type="molecule type" value="Genomic_DNA"/>
</dbReference>
<dbReference type="Proteomes" id="UP000533021">
    <property type="component" value="Unassembled WGS sequence"/>
</dbReference>
<dbReference type="Proteomes" id="UP000358545">
    <property type="component" value="Unassembled WGS sequence"/>
</dbReference>
<reference evidence="29 30" key="1">
    <citation type="journal article" date="2018" name="BMC Genomics">
        <title>Genes significantly associated with lineage II food isolates of Listeria monocytogenes.</title>
        <authorList>
            <person name="Pirone-Davies C."/>
            <person name="Chen Y."/>
            <person name="Pightling A."/>
            <person name="Ryan G."/>
            <person name="Wang Y."/>
            <person name="Yao K."/>
            <person name="Hoffmann M."/>
            <person name="Allard M.W."/>
        </authorList>
    </citation>
    <scope>NUCLEOTIDE SEQUENCE [LARGE SCALE GENOMIC DNA]</scope>
    <source>
        <strain evidence="29 30">PNUSAL000550</strain>
    </source>
</reference>
<dbReference type="InterPro" id="IPR050204">
    <property type="entry name" value="AraC_XylS_family_regulators"/>
</dbReference>
<name>A0A0B8RAE9_LISMN</name>
<keyword evidence="2" id="KW-0238">DNA-binding</keyword>
<evidence type="ECO:0000313" key="32">
    <source>
        <dbReference type="Proteomes" id="UP000358545"/>
    </source>
</evidence>
<evidence type="ECO:0000313" key="13">
    <source>
        <dbReference type="EMBL" id="EAG4460748.1"/>
    </source>
</evidence>
<evidence type="ECO:0000313" key="38">
    <source>
        <dbReference type="Proteomes" id="UP000460224"/>
    </source>
</evidence>
<evidence type="ECO:0000313" key="42">
    <source>
        <dbReference type="Proteomes" id="UP000522199"/>
    </source>
</evidence>
<dbReference type="EMBL" id="AAASLB010000003">
    <property type="protein sequence ID" value="EAE4941668.1"/>
    <property type="molecule type" value="Genomic_DNA"/>
</dbReference>
<evidence type="ECO:0000313" key="52">
    <source>
        <dbReference type="Proteomes" id="UP000843775"/>
    </source>
</evidence>
<evidence type="ECO:0000313" key="21">
    <source>
        <dbReference type="EMBL" id="ECY9781596.1"/>
    </source>
</evidence>
<evidence type="ECO:0000313" key="51">
    <source>
        <dbReference type="Proteomes" id="UP000843503"/>
    </source>
</evidence>
<dbReference type="Proteomes" id="UP000843775">
    <property type="component" value="Unassembled WGS sequence"/>
</dbReference>
<protein>
    <submittedName>
        <fullName evidence="16">AraC family transcriptional regulator</fullName>
    </submittedName>
    <submittedName>
        <fullName evidence="29">HTH-type transcriptional activator RhaS</fullName>
    </submittedName>
    <submittedName>
        <fullName evidence="24">Helix-turn-helix domain-containing protein</fullName>
    </submittedName>
</protein>
<evidence type="ECO:0000313" key="47">
    <source>
        <dbReference type="Proteomes" id="UP000544530"/>
    </source>
</evidence>
<organism evidence="16 48">
    <name type="scientific">Listeria monocytogenes</name>
    <dbReference type="NCBI Taxonomy" id="1639"/>
    <lineage>
        <taxon>Bacteria</taxon>
        <taxon>Bacillati</taxon>
        <taxon>Bacillota</taxon>
        <taxon>Bacilli</taxon>
        <taxon>Bacillales</taxon>
        <taxon>Listeriaceae</taxon>
        <taxon>Listeria</taxon>
    </lineage>
</organism>
<dbReference type="EMBL" id="AANEHK010000001">
    <property type="protein sequence ID" value="EDO0984463.1"/>
    <property type="molecule type" value="Genomic_DNA"/>
</dbReference>
<reference evidence="31 32" key="4">
    <citation type="submission" date="2018-06" db="EMBL/GenBank/DDBJ databases">
        <authorList>
            <consortium name="PulseNet: The National Subtyping Network for Foodborne Disease Surveillance"/>
            <person name="Tarr C.L."/>
            <person name="Trees E."/>
            <person name="Katz L.S."/>
            <person name="Carleton-Romer H.A."/>
            <person name="Stroika S."/>
            <person name="Kucerova Z."/>
            <person name="Roache K.F."/>
            <person name="Sabol A.L."/>
            <person name="Besser J."/>
            <person name="Gerner-Smidt P."/>
        </authorList>
    </citation>
    <scope>NUCLEOTIDE SEQUENCE [LARGE SCALE GENOMIC DNA]</scope>
    <source>
        <strain evidence="9 31">PNUSAL000134</strain>
        <strain evidence="11 32">PNUSAL002180</strain>
        <strain evidence="12 40">PNUSAL002298</strain>
        <strain evidence="21 41">PNUSAL005692</strain>
    </source>
</reference>
<dbReference type="Proteomes" id="UP000403352">
    <property type="component" value="Unassembled WGS sequence"/>
</dbReference>
<dbReference type="Pfam" id="PF20240">
    <property type="entry name" value="DUF6597"/>
    <property type="match status" value="1"/>
</dbReference>
<evidence type="ECO:0000313" key="43">
    <source>
        <dbReference type="Proteomes" id="UP000527632"/>
    </source>
</evidence>
<dbReference type="PANTHER" id="PTHR46796">
    <property type="entry name" value="HTH-TYPE TRANSCRIPTIONAL ACTIVATOR RHAS-RELATED"/>
    <property type="match status" value="1"/>
</dbReference>
<dbReference type="Proteomes" id="UP000840039">
    <property type="component" value="Unassembled WGS sequence"/>
</dbReference>
<dbReference type="EMBL" id="AAAIXK010000004">
    <property type="protein sequence ID" value="EAC5550403.1"/>
    <property type="molecule type" value="Genomic_DNA"/>
</dbReference>
<evidence type="ECO:0000313" key="48">
    <source>
        <dbReference type="Proteomes" id="UP000546397"/>
    </source>
</evidence>
<dbReference type="Proteomes" id="UP000843503">
    <property type="component" value="Unassembled WGS sequence"/>
</dbReference>
<dbReference type="Pfam" id="PF12833">
    <property type="entry name" value="HTH_18"/>
    <property type="match status" value="1"/>
</dbReference>
<dbReference type="Proteomes" id="UP000489121">
    <property type="component" value="Unassembled WGS sequence"/>
</dbReference>
<dbReference type="EMBL" id="AALGDA010000002">
    <property type="protein sequence ID" value="ECY9781596.1"/>
    <property type="molecule type" value="Genomic_DNA"/>
</dbReference>
<evidence type="ECO:0000313" key="37">
    <source>
        <dbReference type="Proteomes" id="UP000427828"/>
    </source>
</evidence>
<dbReference type="Proteomes" id="UP000467536">
    <property type="component" value="Unassembled WGS sequence"/>
</dbReference>
<gene>
    <name evidence="29" type="primary">rhas</name>
    <name evidence="11" type="ORF">A8L61_04495</name>
    <name evidence="14" type="ORF">AB917_00465</name>
    <name evidence="8" type="ORF">ART25_08545</name>
    <name evidence="5" type="ORF">ARY78_08175</name>
    <name evidence="12" type="ORF">BB997_04290</name>
    <name evidence="20" type="ORF">BCZ19_06890</name>
    <name evidence="13" type="ORF">CA369_00460</name>
    <name evidence="15" type="ORF">CW845_03265</name>
    <name evidence="17" type="ORF">D4920_05800</name>
    <name evidence="16" type="ORF">D4B11_03920</name>
    <name evidence="18" type="ORF">D5N24_05145</name>
    <name evidence="27" type="ORF">DCK61_11235</name>
    <name evidence="6" type="ORF">DQ70_05645</name>
    <name evidence="29" type="ORF">DYZ80_01247</name>
    <name evidence="10" type="ORF">E1W56_06375</name>
    <name evidence="19" type="ORF">E5F58_10995</name>
    <name evidence="21" type="ORF">F6515_01175</name>
    <name evidence="22" type="ORF">FV747_00435</name>
    <name evidence="23" type="ORF">GHH22_05280</name>
    <name evidence="25" type="ORF">GI949_00465</name>
    <name evidence="24" type="ORF">GYR60_02460</name>
    <name evidence="26" type="ORF">HQN34_001541</name>
    <name evidence="28" type="ORF">HZJ64_03455</name>
    <name evidence="7" type="ORF">QD52_04590</name>
    <name evidence="9" type="ORF">Y261_02830</name>
</gene>
<evidence type="ECO:0000256" key="2">
    <source>
        <dbReference type="ARBA" id="ARBA00023125"/>
    </source>
</evidence>
<evidence type="ECO:0000313" key="5">
    <source>
        <dbReference type="EMBL" id="EAC5550403.1"/>
    </source>
</evidence>
<dbReference type="EMBL" id="DAAEEB010000003">
    <property type="protein sequence ID" value="HAA8052567.1"/>
    <property type="molecule type" value="Genomic_DNA"/>
</dbReference>
<dbReference type="Proteomes" id="UP000544530">
    <property type="component" value="Unassembled WGS sequence"/>
</dbReference>
<evidence type="ECO:0000313" key="6">
    <source>
        <dbReference type="EMBL" id="EAC7480159.1"/>
    </source>
</evidence>
<evidence type="ECO:0000313" key="26">
    <source>
        <dbReference type="EMBL" id="HAJ9593341.1"/>
    </source>
</evidence>
<dbReference type="SUPFAM" id="SSF46689">
    <property type="entry name" value="Homeodomain-like"/>
    <property type="match status" value="1"/>
</dbReference>
<dbReference type="Proteomes" id="UP000528151">
    <property type="component" value="Unassembled WGS sequence"/>
</dbReference>
<dbReference type="EMBL" id="AABATR010000002">
    <property type="protein sequence ID" value="EAG1892824.1"/>
    <property type="molecule type" value="Genomic_DNA"/>
</dbReference>
<reference evidence="23" key="8">
    <citation type="submission" date="2019-10" db="EMBL/GenBank/DDBJ databases">
        <authorList>
            <consortium name="NCBI Pathogen Detection Project"/>
        </authorList>
    </citation>
    <scope>NUCLEOTIDE SEQUENCE</scope>
    <source>
        <strain evidence="23">09CEB371LM</strain>
        <strain evidence="26">2017-325981-023-01</strain>
        <strain evidence="24">CFIAFB20130012</strain>
        <strain evidence="25">DMG1500109</strain>
    </source>
</reference>
<dbReference type="Proteomes" id="UP000365297">
    <property type="component" value="Unassembled WGS sequence"/>
</dbReference>
<evidence type="ECO:0000313" key="25">
    <source>
        <dbReference type="EMBL" id="HAC1753444.1"/>
    </source>
</evidence>
<dbReference type="EMBL" id="QDAY01000004">
    <property type="protein sequence ID" value="KAA9448229.1"/>
    <property type="molecule type" value="Genomic_DNA"/>
</dbReference>
<dbReference type="Gene3D" id="1.10.10.60">
    <property type="entry name" value="Homeodomain-like"/>
    <property type="match status" value="1"/>
</dbReference>
<evidence type="ECO:0000313" key="24">
    <source>
        <dbReference type="EMBL" id="HAB8397369.1"/>
    </source>
</evidence>
<evidence type="ECO:0000313" key="50">
    <source>
        <dbReference type="Proteomes" id="UP000840197"/>
    </source>
</evidence>
<keyword evidence="1" id="KW-0805">Transcription regulation</keyword>
<reference evidence="42 49" key="6">
    <citation type="submission" date="2019-04" db="EMBL/GenBank/DDBJ databases">
        <authorList>
            <consortium name="GenomeTrakr network: Whole genome sequencing for foodborne pathogen traceback"/>
        </authorList>
    </citation>
    <scope>NUCLEOTIDE SEQUENCE [LARGE SCALE GENOMIC DNA]</scope>
    <source>
        <strain evidence="14 49">CFSAN004300</strain>
        <strain evidence="15 42">CFSAN072474</strain>
    </source>
</reference>
<evidence type="ECO:0000313" key="44">
    <source>
        <dbReference type="Proteomes" id="UP000528151"/>
    </source>
</evidence>
<evidence type="ECO:0000313" key="29">
    <source>
        <dbReference type="EMBL" id="RKA09603.1"/>
    </source>
</evidence>
<reference evidence="33 34" key="5">
    <citation type="submission" date="2018-06" db="EMBL/GenBank/DDBJ databases">
        <authorList>
            <consortium name="GenomeTrakr: Next Generation Sequencing Network for Food Pathogen Tracability"/>
        </authorList>
    </citation>
    <scope>NUCLEOTIDE SEQUENCE [LARGE SCALE GENOMIC DNA]</scope>
    <source>
        <strain evidence="6 34">CFSAN008042</strain>
        <strain evidence="13 44">CFSAN063727</strain>
        <strain evidence="8 35">FDA00006494</strain>
        <strain evidence="5 33">FDA00007096</strain>
        <strain evidence="7 36">FDA00008584</strain>
        <strain evidence="20 37">FLAG-51482A</strain>
        <strain evidence="19 43">LS1344</strain>
    </source>
</reference>
<evidence type="ECO:0000313" key="14">
    <source>
        <dbReference type="EMBL" id="EAG6989067.1"/>
    </source>
</evidence>
<evidence type="ECO:0000313" key="23">
    <source>
        <dbReference type="EMBL" id="HAA8052567.1"/>
    </source>
</evidence>
<dbReference type="Proteomes" id="UP000460224">
    <property type="component" value="Unassembled WGS sequence"/>
</dbReference>
<evidence type="ECO:0000313" key="45">
    <source>
        <dbReference type="Proteomes" id="UP000530452"/>
    </source>
</evidence>
<evidence type="ECO:0000313" key="8">
    <source>
        <dbReference type="EMBL" id="EAE1338951.1"/>
    </source>
</evidence>
<evidence type="ECO:0000313" key="20">
    <source>
        <dbReference type="EMBL" id="ECX6924389.1"/>
    </source>
</evidence>
<evidence type="ECO:0000313" key="16">
    <source>
        <dbReference type="EMBL" id="EAG9518905.1"/>
    </source>
</evidence>
<evidence type="ECO:0000313" key="10">
    <source>
        <dbReference type="EMBL" id="EAE4941668.1"/>
    </source>
</evidence>
<dbReference type="Proteomes" id="UP000530452">
    <property type="component" value="Unassembled WGS sequence"/>
</dbReference>
<dbReference type="InterPro" id="IPR009057">
    <property type="entry name" value="Homeodomain-like_sf"/>
</dbReference>
<evidence type="ECO:0000313" key="9">
    <source>
        <dbReference type="EMBL" id="EAE2353281.1"/>
    </source>
</evidence>
<dbReference type="Proteomes" id="UP000478682">
    <property type="component" value="Unassembled WGS sequence"/>
</dbReference>
<dbReference type="Proteomes" id="UP000546397">
    <property type="component" value="Unassembled WGS sequence"/>
</dbReference>
<dbReference type="EMBL" id="AABEMN010000004">
    <property type="protein sequence ID" value="EAG9518905.1"/>
    <property type="molecule type" value="Genomic_DNA"/>
</dbReference>
<evidence type="ECO:0000313" key="28">
    <source>
        <dbReference type="EMBL" id="NYA00879.1"/>
    </source>
</evidence>
<reference evidence="50 51" key="2">
    <citation type="journal article" date="2018" name="Genome Biol.">
        <title>SKESA: strategic k-mer extension for scrupulous assemblies.</title>
        <authorList>
            <person name="Souvorov A."/>
            <person name="Agarwala R."/>
            <person name="Lipman D.J."/>
        </authorList>
    </citation>
    <scope>NUCLEOTIDE SEQUENCE [LARGE SCALE GENOMIC DNA]</scope>
    <source>
        <strain evidence="23">09CEB371LM</strain>
        <strain evidence="26">2017-325981-023-01</strain>
        <strain evidence="24 50">CFIAFB20130012</strain>
        <strain evidence="25 52">DMG1500109</strain>
    </source>
</reference>
<evidence type="ECO:0000313" key="18">
    <source>
        <dbReference type="EMBL" id="EAH3293775.1"/>
    </source>
</evidence>
<evidence type="ECO:0000313" key="33">
    <source>
        <dbReference type="Proteomes" id="UP000365297"/>
    </source>
</evidence>
<dbReference type="GO" id="GO:0003700">
    <property type="term" value="F:DNA-binding transcription factor activity"/>
    <property type="evidence" value="ECO:0007669"/>
    <property type="project" value="InterPro"/>
</dbReference>
<evidence type="ECO:0000313" key="17">
    <source>
        <dbReference type="EMBL" id="EAH2281578.1"/>
    </source>
</evidence>
<dbReference type="EMBL" id="AAALRN010000002">
    <property type="protein sequence ID" value="EAD1184361.1"/>
    <property type="molecule type" value="Genomic_DNA"/>
</dbReference>
<dbReference type="OMA" id="AYVACYW"/>
<dbReference type="EMBL" id="DAAJZA010000001">
    <property type="protein sequence ID" value="HAC1753444.1"/>
    <property type="molecule type" value="Genomic_DNA"/>
</dbReference>
<dbReference type="EMBL" id="AABAGT010000005">
    <property type="protein sequence ID" value="EAG0866538.1"/>
    <property type="molecule type" value="Genomic_DNA"/>
</dbReference>
<evidence type="ECO:0000313" key="27">
    <source>
        <dbReference type="EMBL" id="KAA9448229.1"/>
    </source>
</evidence>
<evidence type="ECO:0000313" key="19">
    <source>
        <dbReference type="EMBL" id="EAH4242511.1"/>
    </source>
</evidence>
<dbReference type="SMR" id="A0A0B8RAE9"/>
<reference evidence="27 38" key="3">
    <citation type="submission" date="2018-04" db="EMBL/GenBank/DDBJ databases">
        <title>Genome Analysis of a Prevalent Clone of Listeria monocytogenes Sequence Type 87 in China.</title>
        <authorList>
            <person name="Wang Y."/>
        </authorList>
    </citation>
    <scope>NUCLEOTIDE SEQUENCE [LARGE SCALE GENOMIC DNA]</scope>
    <source>
        <strain evidence="27 38">ICDC_LM1523</strain>
    </source>
</reference>
<dbReference type="Proteomes" id="UP000336166">
    <property type="component" value="Unassembled WGS sequence"/>
</dbReference>
<reference evidence="45 46" key="7">
    <citation type="submission" date="2019-04" db="EMBL/GenBank/DDBJ databases">
        <authorList>
            <person name="Ashton P.M."/>
            <person name="Dallman T."/>
            <person name="Nair S."/>
            <person name="De Pinna E."/>
            <person name="Peters T."/>
            <person name="Grant K."/>
        </authorList>
    </citation>
    <scope>NUCLEOTIDE SEQUENCE [LARGE SCALE GENOMIC DNA]</scope>
    <source>
        <strain evidence="17 46">282333</strain>
        <strain evidence="18 45">282352</strain>
        <strain evidence="16 48">289003</strain>
        <strain evidence="22 39">788324</strain>
        <strain evidence="10">RL15000286</strain>
    </source>
</reference>
<dbReference type="Proteomes" id="UP000840197">
    <property type="component" value="Unassembled WGS sequence"/>
</dbReference>
<dbReference type="Proteomes" id="UP000527632">
    <property type="component" value="Unassembled WGS sequence"/>
</dbReference>
<evidence type="ECO:0000313" key="36">
    <source>
        <dbReference type="Proteomes" id="UP000403352"/>
    </source>
</evidence>
<evidence type="ECO:0000313" key="12">
    <source>
        <dbReference type="EMBL" id="EAG1892824.1"/>
    </source>
</evidence>
<evidence type="ECO:0000313" key="7">
    <source>
        <dbReference type="EMBL" id="EAD1184361.1"/>
    </source>
</evidence>
<dbReference type="KEGG" id="lmok:CQ02_13630"/>
<dbReference type="EMBL" id="DABJAN010000003">
    <property type="protein sequence ID" value="HAJ9593341.1"/>
    <property type="molecule type" value="Genomic_DNA"/>
</dbReference>
<dbReference type="EMBL" id="AABGUK010000004">
    <property type="protein sequence ID" value="EAH4242511.1"/>
    <property type="molecule type" value="Genomic_DNA"/>
</dbReference>
<dbReference type="EMBL" id="AAAQQZ010000004">
    <property type="protein sequence ID" value="EAE1338951.1"/>
    <property type="molecule type" value="Genomic_DNA"/>
</dbReference>
<dbReference type="EMBL" id="AAAREG010000002">
    <property type="protein sequence ID" value="EAE2353281.1"/>
    <property type="molecule type" value="Genomic_DNA"/>
</dbReference>
<dbReference type="Proteomes" id="UP000548278">
    <property type="component" value="Unassembled WGS sequence"/>
</dbReference>
<evidence type="ECO:0000313" key="22">
    <source>
        <dbReference type="EMBL" id="EDO0984463.1"/>
    </source>
</evidence>
<dbReference type="EMBL" id="AABBZO010000001">
    <property type="protein sequence ID" value="EAG4460748.1"/>
    <property type="molecule type" value="Genomic_DNA"/>
</dbReference>
<dbReference type="Proteomes" id="UP000272537">
    <property type="component" value="Unassembled WGS sequence"/>
</dbReference>
<evidence type="ECO:0000313" key="30">
    <source>
        <dbReference type="Proteomes" id="UP000272537"/>
    </source>
</evidence>
<evidence type="ECO:0000313" key="11">
    <source>
        <dbReference type="EMBL" id="EAG0866538.1"/>
    </source>
</evidence>
<evidence type="ECO:0000256" key="3">
    <source>
        <dbReference type="ARBA" id="ARBA00023163"/>
    </source>
</evidence>
<reference evidence="28 47" key="9">
    <citation type="submission" date="2020-06" db="EMBL/GenBank/DDBJ databases">
        <title>Two Listeria outbreaks in Switzerland in 2018 and 2020.</title>
        <authorList>
            <person name="Stevens M.J.A."/>
            <person name="Bloemberg G."/>
            <person name="Nusch-Inderbinnen M."/>
            <person name="Stephan R."/>
        </authorList>
    </citation>
    <scope>NUCLEOTIDE SEQUENCE [LARGE SCALE GENOMIC DNA]</scope>
    <source>
        <strain evidence="28 47">N18-0707</strain>
    </source>
</reference>
<dbReference type="PROSITE" id="PS01124">
    <property type="entry name" value="HTH_ARAC_FAMILY_2"/>
    <property type="match status" value="1"/>
</dbReference>
<accession>A0A0B8RAE9</accession>
<keyword evidence="3" id="KW-0804">Transcription</keyword>
<evidence type="ECO:0000313" key="46">
    <source>
        <dbReference type="Proteomes" id="UP000533021"/>
    </source>
</evidence>
<dbReference type="EMBL" id="AAAJWF010000003">
    <property type="protein sequence ID" value="EAC7480159.1"/>
    <property type="molecule type" value="Genomic_DNA"/>
</dbReference>
<dbReference type="GO" id="GO:0043565">
    <property type="term" value="F:sequence-specific DNA binding"/>
    <property type="evidence" value="ECO:0007669"/>
    <property type="project" value="InterPro"/>
</dbReference>
<evidence type="ECO:0000313" key="39">
    <source>
        <dbReference type="Proteomes" id="UP000467536"/>
    </source>
</evidence>
<evidence type="ECO:0000313" key="31">
    <source>
        <dbReference type="Proteomes" id="UP000336166"/>
    </source>
</evidence>
<evidence type="ECO:0000313" key="34">
    <source>
        <dbReference type="Proteomes" id="UP000368512"/>
    </source>
</evidence>
<dbReference type="Proteomes" id="UP000522199">
    <property type="component" value="Unassembled WGS sequence"/>
</dbReference>
<evidence type="ECO:0000313" key="41">
    <source>
        <dbReference type="Proteomes" id="UP000489121"/>
    </source>
</evidence>
<evidence type="ECO:0000313" key="49">
    <source>
        <dbReference type="Proteomes" id="UP000548278"/>
    </source>
</evidence>